<feature type="domain" description="SusD-like N-terminal" evidence="7">
    <location>
        <begin position="118"/>
        <end position="232"/>
    </location>
</feature>
<keyword evidence="5" id="KW-0998">Cell outer membrane</keyword>
<dbReference type="InterPro" id="IPR012944">
    <property type="entry name" value="SusD_RagB_dom"/>
</dbReference>
<dbReference type="PROSITE" id="PS51257">
    <property type="entry name" value="PROKAR_LIPOPROTEIN"/>
    <property type="match status" value="1"/>
</dbReference>
<comment type="similarity">
    <text evidence="2">Belongs to the SusD family.</text>
</comment>
<dbReference type="Proteomes" id="UP000309594">
    <property type="component" value="Unassembled WGS sequence"/>
</dbReference>
<protein>
    <submittedName>
        <fullName evidence="9">RagB/SusD family nutrient uptake outer membrane protein</fullName>
    </submittedName>
</protein>
<dbReference type="InterPro" id="IPR033985">
    <property type="entry name" value="SusD-like_N"/>
</dbReference>
<dbReference type="Gene3D" id="1.25.40.390">
    <property type="match status" value="1"/>
</dbReference>
<accession>A0A4R0MJN1</accession>
<evidence type="ECO:0000256" key="4">
    <source>
        <dbReference type="ARBA" id="ARBA00023136"/>
    </source>
</evidence>
<dbReference type="EMBL" id="SWDX01000008">
    <property type="protein sequence ID" value="TKC58154.1"/>
    <property type="molecule type" value="Genomic_DNA"/>
</dbReference>
<gene>
    <name evidence="8" type="ORF">EZ444_23860</name>
    <name evidence="9" type="ORF">FBD94_19600</name>
</gene>
<evidence type="ECO:0000256" key="5">
    <source>
        <dbReference type="ARBA" id="ARBA00023237"/>
    </source>
</evidence>
<evidence type="ECO:0000313" key="10">
    <source>
        <dbReference type="Proteomes" id="UP000291117"/>
    </source>
</evidence>
<keyword evidence="10" id="KW-1185">Reference proteome</keyword>
<keyword evidence="4" id="KW-0472">Membrane</keyword>
<reference evidence="8 10" key="1">
    <citation type="submission" date="2019-02" db="EMBL/GenBank/DDBJ databases">
        <title>Pedobacter sp. RP-3-8 sp. nov., isolated from Arctic soil.</title>
        <authorList>
            <person name="Dahal R.H."/>
        </authorList>
    </citation>
    <scope>NUCLEOTIDE SEQUENCE [LARGE SCALE GENOMIC DNA]</scope>
    <source>
        <strain evidence="8 10">RP-3-8</strain>
    </source>
</reference>
<accession>A0A4U1G4D4</accession>
<dbReference type="RefSeq" id="WP_131612095.1">
    <property type="nucleotide sequence ID" value="NZ_SJSM01000027.1"/>
</dbReference>
<proteinExistence type="inferred from homology"/>
<keyword evidence="3" id="KW-0732">Signal</keyword>
<dbReference type="EMBL" id="SJSM01000027">
    <property type="protein sequence ID" value="TCC86342.1"/>
    <property type="molecule type" value="Genomic_DNA"/>
</dbReference>
<dbReference type="AlphaFoldDB" id="A0A4U1G4D4"/>
<feature type="domain" description="RagB/SusD" evidence="6">
    <location>
        <begin position="362"/>
        <end position="644"/>
    </location>
</feature>
<evidence type="ECO:0000259" key="7">
    <source>
        <dbReference type="Pfam" id="PF14322"/>
    </source>
</evidence>
<reference evidence="9 11" key="2">
    <citation type="submission" date="2019-04" db="EMBL/GenBank/DDBJ databases">
        <title>Pedobacter sp. RP-1-16 sp. nov., isolated from Arctic soil.</title>
        <authorList>
            <person name="Dahal R.H."/>
            <person name="Kim D.-U."/>
        </authorList>
    </citation>
    <scope>NUCLEOTIDE SEQUENCE [LARGE SCALE GENOMIC DNA]</scope>
    <source>
        <strain evidence="9 11">RP-1-16</strain>
    </source>
</reference>
<evidence type="ECO:0000256" key="2">
    <source>
        <dbReference type="ARBA" id="ARBA00006275"/>
    </source>
</evidence>
<comment type="caution">
    <text evidence="9">The sequence shown here is derived from an EMBL/GenBank/DDBJ whole genome shotgun (WGS) entry which is preliminary data.</text>
</comment>
<comment type="subcellular location">
    <subcellularLocation>
        <location evidence="1">Cell outer membrane</location>
    </subcellularLocation>
</comment>
<evidence type="ECO:0000256" key="3">
    <source>
        <dbReference type="ARBA" id="ARBA00022729"/>
    </source>
</evidence>
<dbReference type="OrthoDB" id="608091at2"/>
<evidence type="ECO:0000313" key="11">
    <source>
        <dbReference type="Proteomes" id="UP000309594"/>
    </source>
</evidence>
<evidence type="ECO:0000313" key="9">
    <source>
        <dbReference type="EMBL" id="TKC58154.1"/>
    </source>
</evidence>
<evidence type="ECO:0000256" key="1">
    <source>
        <dbReference type="ARBA" id="ARBA00004442"/>
    </source>
</evidence>
<dbReference type="Proteomes" id="UP000291117">
    <property type="component" value="Unassembled WGS sequence"/>
</dbReference>
<organism evidence="9 11">
    <name type="scientific">Pedobacter hiemivivus</name>
    <dbReference type="NCBI Taxonomy" id="2530454"/>
    <lineage>
        <taxon>Bacteria</taxon>
        <taxon>Pseudomonadati</taxon>
        <taxon>Bacteroidota</taxon>
        <taxon>Sphingobacteriia</taxon>
        <taxon>Sphingobacteriales</taxon>
        <taxon>Sphingobacteriaceae</taxon>
        <taxon>Pedobacter</taxon>
    </lineage>
</organism>
<dbReference type="InterPro" id="IPR011990">
    <property type="entry name" value="TPR-like_helical_dom_sf"/>
</dbReference>
<evidence type="ECO:0000313" key="8">
    <source>
        <dbReference type="EMBL" id="TCC86342.1"/>
    </source>
</evidence>
<dbReference type="Pfam" id="PF14322">
    <property type="entry name" value="SusD-like_3"/>
    <property type="match status" value="1"/>
</dbReference>
<evidence type="ECO:0000259" key="6">
    <source>
        <dbReference type="Pfam" id="PF07980"/>
    </source>
</evidence>
<dbReference type="SUPFAM" id="SSF48452">
    <property type="entry name" value="TPR-like"/>
    <property type="match status" value="1"/>
</dbReference>
<sequence>MKFYYKLTCVVVLCITGLSCKKFLDVVPNNVGTLDYAFSNRNEAENYLFGCYNTYQNLNREVENNVGFVTSSEIIYPLGLDDHPFNTIKSPGFKLIRGGIQNASDPVIDYWTGGNGGQALYLALRRCNIMLENIDKPFDLKEPEKKRWIAEVKFLKAFYHYYLIRLYGPISLAKENRAIDGSIEATKVKRATVDESFAYVNQLLDEAIPDLPAVLTNRLLELGRPTRSIGMALKAEVLITAASPLFNGNPDYANFKDKDGINLFSTTVDPQKWALAAKACKDAIDEVIARGGDLYNRIPTDKVNDVSNELKQVLKLQSVITENWDQNPELIISSQYDFAYQGFIFPKLNQESVSLGNSYPSNWSVPISTTELFYTKNGVPINEDNSGVFDYTNRNSSQFGDDANKHYLKQGYETAKANFNREPRFYAALGFDGGIWFGNDKGNESEADYVQARGAFALAGPKSTYATNVTGYWPKKLVHYRSIMNQRVSFANFKLPVMRLAGLYLLYAEALNEEGMASKSDVLLWVDKVRTRAGLPGVATAWQTYSNRPGKPDTKEGRREIIRQERRIELCFEGQAGWDLRRWKELQGVLSRPLQGWSINEGAAANYYRPRTVMVPTFGLKDYLWPIKNTEVVVNEKLAQTIYWK</sequence>
<name>A0A4U1G4D4_9SPHI</name>
<dbReference type="GO" id="GO:0009279">
    <property type="term" value="C:cell outer membrane"/>
    <property type="evidence" value="ECO:0007669"/>
    <property type="project" value="UniProtKB-SubCell"/>
</dbReference>
<dbReference type="Pfam" id="PF07980">
    <property type="entry name" value="SusD_RagB"/>
    <property type="match status" value="1"/>
</dbReference>